<dbReference type="InterPro" id="IPR000291">
    <property type="entry name" value="D-Ala_lig_Van_CS"/>
</dbReference>
<evidence type="ECO:0000256" key="8">
    <source>
        <dbReference type="ARBA" id="ARBA00022741"/>
    </source>
</evidence>
<evidence type="ECO:0000313" key="22">
    <source>
        <dbReference type="Proteomes" id="UP000321891"/>
    </source>
</evidence>
<dbReference type="UniPathway" id="UPA00219"/>
<dbReference type="Pfam" id="PF01820">
    <property type="entry name" value="Dala_Dala_lig_N"/>
    <property type="match status" value="1"/>
</dbReference>
<dbReference type="PROSITE" id="PS50975">
    <property type="entry name" value="ATP_GRASP"/>
    <property type="match status" value="1"/>
</dbReference>
<evidence type="ECO:0000256" key="10">
    <source>
        <dbReference type="ARBA" id="ARBA00022960"/>
    </source>
</evidence>
<dbReference type="GO" id="GO:0009252">
    <property type="term" value="P:peptidoglycan biosynthetic process"/>
    <property type="evidence" value="ECO:0007669"/>
    <property type="project" value="UniProtKB-UniRule"/>
</dbReference>
<evidence type="ECO:0000256" key="15">
    <source>
        <dbReference type="PIRSR" id="PIRSR039102-1"/>
    </source>
</evidence>
<dbReference type="GO" id="GO:0008360">
    <property type="term" value="P:regulation of cell shape"/>
    <property type="evidence" value="ECO:0007669"/>
    <property type="project" value="UniProtKB-KW"/>
</dbReference>
<feature type="binding site" evidence="16">
    <location>
        <position position="274"/>
    </location>
    <ligand>
        <name>Mg(2+)</name>
        <dbReference type="ChEBI" id="CHEBI:18420"/>
        <label>1</label>
    </ligand>
</feature>
<dbReference type="EMBL" id="BJVU01000001">
    <property type="protein sequence ID" value="GEL57549.1"/>
    <property type="molecule type" value="Genomic_DNA"/>
</dbReference>
<gene>
    <name evidence="14 20" type="primary">ddl</name>
    <name evidence="19" type="ORF">Abci_008_062</name>
    <name evidence="20" type="ORF">ACI01nite_01510</name>
</gene>
<accession>A0A0D6N1W8</accession>
<evidence type="ECO:0000256" key="1">
    <source>
        <dbReference type="ARBA" id="ARBA00001936"/>
    </source>
</evidence>
<dbReference type="GO" id="GO:0008716">
    <property type="term" value="F:D-alanine-D-alanine ligase activity"/>
    <property type="evidence" value="ECO:0007669"/>
    <property type="project" value="UniProtKB-UniRule"/>
</dbReference>
<evidence type="ECO:0000256" key="7">
    <source>
        <dbReference type="ARBA" id="ARBA00022598"/>
    </source>
</evidence>
<comment type="cofactor">
    <cofactor evidence="16">
        <name>Mg(2+)</name>
        <dbReference type="ChEBI" id="CHEBI:18420"/>
    </cofactor>
    <cofactor evidence="16">
        <name>Mn(2+)</name>
        <dbReference type="ChEBI" id="CHEBI:29035"/>
    </cofactor>
    <text evidence="16">Binds 2 magnesium or manganese ions per subunit.</text>
</comment>
<dbReference type="Gene3D" id="3.30.1490.20">
    <property type="entry name" value="ATP-grasp fold, A domain"/>
    <property type="match status" value="1"/>
</dbReference>
<dbReference type="PIRSF" id="PIRSF039102">
    <property type="entry name" value="Ddl/VanB"/>
    <property type="match status" value="1"/>
</dbReference>
<evidence type="ECO:0000256" key="17">
    <source>
        <dbReference type="PROSITE-ProRule" id="PRU00409"/>
    </source>
</evidence>
<evidence type="ECO:0000256" key="14">
    <source>
        <dbReference type="HAMAP-Rule" id="MF_00047"/>
    </source>
</evidence>
<feature type="binding site" evidence="16">
    <location>
        <position position="276"/>
    </location>
    <ligand>
        <name>Mg(2+)</name>
        <dbReference type="ChEBI" id="CHEBI:18420"/>
        <label>2</label>
    </ligand>
</feature>
<evidence type="ECO:0000256" key="4">
    <source>
        <dbReference type="ARBA" id="ARBA00010871"/>
    </source>
</evidence>
<feature type="active site" evidence="15">
    <location>
        <position position="285"/>
    </location>
</feature>
<keyword evidence="6 14" id="KW-0963">Cytoplasm</keyword>
<comment type="caution">
    <text evidence="19">The sequence shown here is derived from an EMBL/GenBank/DDBJ whole genome shotgun (WGS) entry which is preliminary data.</text>
</comment>
<evidence type="ECO:0000256" key="3">
    <source>
        <dbReference type="ARBA" id="ARBA00004496"/>
    </source>
</evidence>
<evidence type="ECO:0000256" key="13">
    <source>
        <dbReference type="ARBA" id="ARBA00047614"/>
    </source>
</evidence>
<sequence>MSTGKRVTVLMGGISSEREVSLSSGRNVVEALSSLGHTVTALDAGADLGVLVAQLKEQKPDVVFNALHGQFGEDGCIQGILDWMGLPYTHSGVRASATAMDKAAARAVFLAAKLPVAEGKVIRIEDLTKADPLPMPYVVKPLSEGSSVGVSIVREGSNARHSIVENWHYGPHALVEEFIPGREITVGVMGDRALTVTDITPTPGAGHDFYDYAAKYTAGGSAHVLPAQIDPEIAEQACAISVAAHQALGCSGASRSDFRLDDTGPGPARLILLEVNTQPGMTATSLLPEQAAYCGISYPDLCGWLVDQATCRE</sequence>
<comment type="catalytic activity">
    <reaction evidence="13 14">
        <text>2 D-alanine + ATP = D-alanyl-D-alanine + ADP + phosphate + H(+)</text>
        <dbReference type="Rhea" id="RHEA:11224"/>
        <dbReference type="ChEBI" id="CHEBI:15378"/>
        <dbReference type="ChEBI" id="CHEBI:30616"/>
        <dbReference type="ChEBI" id="CHEBI:43474"/>
        <dbReference type="ChEBI" id="CHEBI:57416"/>
        <dbReference type="ChEBI" id="CHEBI:57822"/>
        <dbReference type="ChEBI" id="CHEBI:456216"/>
        <dbReference type="EC" id="6.3.2.4"/>
    </reaction>
</comment>
<dbReference type="InterPro" id="IPR005905">
    <property type="entry name" value="D_ala_D_ala"/>
</dbReference>
<dbReference type="InterPro" id="IPR013815">
    <property type="entry name" value="ATP_grasp_subdomain_1"/>
</dbReference>
<comment type="similarity">
    <text evidence="4 14">Belongs to the D-alanine--D-alanine ligase family.</text>
</comment>
<evidence type="ECO:0000256" key="12">
    <source>
        <dbReference type="ARBA" id="ARBA00023316"/>
    </source>
</evidence>
<keyword evidence="12 14" id="KW-0961">Cell wall biogenesis/degradation</keyword>
<dbReference type="GO" id="GO:0005737">
    <property type="term" value="C:cytoplasm"/>
    <property type="evidence" value="ECO:0007669"/>
    <property type="project" value="UniProtKB-SubCell"/>
</dbReference>
<evidence type="ECO:0000256" key="16">
    <source>
        <dbReference type="PIRSR" id="PIRSR039102-3"/>
    </source>
</evidence>
<keyword evidence="9 17" id="KW-0067">ATP-binding</keyword>
<evidence type="ECO:0000313" key="20">
    <source>
        <dbReference type="EMBL" id="GEL57549.1"/>
    </source>
</evidence>
<evidence type="ECO:0000256" key="6">
    <source>
        <dbReference type="ARBA" id="ARBA00022490"/>
    </source>
</evidence>
<organism evidence="19 21">
    <name type="scientific">Acetobacter cibinongensis</name>
    <dbReference type="NCBI Taxonomy" id="146475"/>
    <lineage>
        <taxon>Bacteria</taxon>
        <taxon>Pseudomonadati</taxon>
        <taxon>Pseudomonadota</taxon>
        <taxon>Alphaproteobacteria</taxon>
        <taxon>Acetobacterales</taxon>
        <taxon>Acetobacteraceae</taxon>
        <taxon>Acetobacter</taxon>
    </lineage>
</organism>
<reference evidence="19 21" key="1">
    <citation type="submission" date="2012-11" db="EMBL/GenBank/DDBJ databases">
        <title>Whole genome sequence of Acetobacter cibinongensis 4H-1.</title>
        <authorList>
            <person name="Azuma Y."/>
            <person name="Higashiura N."/>
            <person name="Hirakawa H."/>
            <person name="Matsushita K."/>
        </authorList>
    </citation>
    <scope>NUCLEOTIDE SEQUENCE [LARGE SCALE GENOMIC DNA]</scope>
    <source>
        <strain evidence="19 21">4H-1</strain>
    </source>
</reference>
<keyword evidence="16" id="KW-0460">Magnesium</keyword>
<dbReference type="InterPro" id="IPR016185">
    <property type="entry name" value="PreATP-grasp_dom_sf"/>
</dbReference>
<reference evidence="20 22" key="2">
    <citation type="submission" date="2019-07" db="EMBL/GenBank/DDBJ databases">
        <title>Whole genome shotgun sequence of Acetobacter cibinongensis NBRC 16605.</title>
        <authorList>
            <person name="Hosoyama A."/>
            <person name="Uohara A."/>
            <person name="Ohji S."/>
            <person name="Ichikawa N."/>
        </authorList>
    </citation>
    <scope>NUCLEOTIDE SEQUENCE [LARGE SCALE GENOMIC DNA]</scope>
    <source>
        <strain evidence="20 22">NBRC 16605</strain>
    </source>
</reference>
<evidence type="ECO:0000256" key="2">
    <source>
        <dbReference type="ARBA" id="ARBA00003921"/>
    </source>
</evidence>
<dbReference type="PANTHER" id="PTHR23132:SF23">
    <property type="entry name" value="D-ALANINE--D-ALANINE LIGASE B"/>
    <property type="match status" value="1"/>
</dbReference>
<dbReference type="AlphaFoldDB" id="A0A0D6N1W8"/>
<comment type="subcellular location">
    <subcellularLocation>
        <location evidence="3 14">Cytoplasm</location>
    </subcellularLocation>
</comment>
<keyword evidence="16" id="KW-0464">Manganese</keyword>
<dbReference type="SUPFAM" id="SSF52440">
    <property type="entry name" value="PreATP-grasp domain"/>
    <property type="match status" value="1"/>
</dbReference>
<feature type="active site" evidence="15">
    <location>
        <position position="17"/>
    </location>
</feature>
<dbReference type="GO" id="GO:0071555">
    <property type="term" value="P:cell wall organization"/>
    <property type="evidence" value="ECO:0007669"/>
    <property type="project" value="UniProtKB-KW"/>
</dbReference>
<dbReference type="Pfam" id="PF07478">
    <property type="entry name" value="Dala_Dala_lig_C"/>
    <property type="match status" value="1"/>
</dbReference>
<dbReference type="HAMAP" id="MF_00047">
    <property type="entry name" value="Dala_Dala_lig"/>
    <property type="match status" value="1"/>
</dbReference>
<keyword evidence="11 14" id="KW-0573">Peptidoglycan synthesis</keyword>
<proteinExistence type="inferred from homology"/>
<dbReference type="SUPFAM" id="SSF56059">
    <property type="entry name" value="Glutathione synthetase ATP-binding domain-like"/>
    <property type="match status" value="1"/>
</dbReference>
<evidence type="ECO:0000313" key="19">
    <source>
        <dbReference type="EMBL" id="GAN59929.1"/>
    </source>
</evidence>
<evidence type="ECO:0000256" key="11">
    <source>
        <dbReference type="ARBA" id="ARBA00022984"/>
    </source>
</evidence>
<feature type="active site" evidence="15">
    <location>
        <position position="146"/>
    </location>
</feature>
<dbReference type="Proteomes" id="UP000032671">
    <property type="component" value="Unassembled WGS sequence"/>
</dbReference>
<dbReference type="PANTHER" id="PTHR23132">
    <property type="entry name" value="D-ALANINE--D-ALANINE LIGASE"/>
    <property type="match status" value="1"/>
</dbReference>
<comment type="cofactor">
    <cofactor evidence="1">
        <name>Mn(2+)</name>
        <dbReference type="ChEBI" id="CHEBI:29035"/>
    </cofactor>
</comment>
<protein>
    <recommendedName>
        <fullName evidence="5 14">D-alanine--D-alanine ligase</fullName>
        <ecNumber evidence="5 14">6.3.2.4</ecNumber>
    </recommendedName>
    <alternativeName>
        <fullName evidence="14">D-Ala-D-Ala ligase</fullName>
    </alternativeName>
    <alternativeName>
        <fullName evidence="14">D-alanylalanine synthetase</fullName>
    </alternativeName>
</protein>
<comment type="pathway">
    <text evidence="14">Cell wall biogenesis; peptidoglycan biosynthesis.</text>
</comment>
<dbReference type="Gene3D" id="3.40.50.20">
    <property type="match status" value="1"/>
</dbReference>
<dbReference type="EMBL" id="BAMV01000008">
    <property type="protein sequence ID" value="GAN59929.1"/>
    <property type="molecule type" value="Genomic_DNA"/>
</dbReference>
<comment type="function">
    <text evidence="2 14">Cell wall formation.</text>
</comment>
<dbReference type="NCBIfam" id="TIGR01205">
    <property type="entry name" value="D_ala_D_alaTIGR"/>
    <property type="match status" value="1"/>
</dbReference>
<dbReference type="PROSITE" id="PS00843">
    <property type="entry name" value="DALA_DALA_LIGASE_1"/>
    <property type="match status" value="1"/>
</dbReference>
<dbReference type="InterPro" id="IPR011761">
    <property type="entry name" value="ATP-grasp"/>
</dbReference>
<dbReference type="Gene3D" id="3.30.470.20">
    <property type="entry name" value="ATP-grasp fold, B domain"/>
    <property type="match status" value="1"/>
</dbReference>
<dbReference type="Proteomes" id="UP000321891">
    <property type="component" value="Unassembled WGS sequence"/>
</dbReference>
<dbReference type="STRING" id="1231339.Abci_008_062"/>
<dbReference type="RefSeq" id="WP_048838011.1">
    <property type="nucleotide sequence ID" value="NZ_BAMV01000008.1"/>
</dbReference>
<keyword evidence="7 14" id="KW-0436">Ligase</keyword>
<dbReference type="InterPro" id="IPR011095">
    <property type="entry name" value="Dala_Dala_lig_C"/>
</dbReference>
<keyword evidence="8 17" id="KW-0547">Nucleotide-binding</keyword>
<dbReference type="GO" id="GO:0046872">
    <property type="term" value="F:metal ion binding"/>
    <property type="evidence" value="ECO:0007669"/>
    <property type="project" value="UniProtKB-KW"/>
</dbReference>
<keyword evidence="22" id="KW-1185">Reference proteome</keyword>
<evidence type="ECO:0000256" key="5">
    <source>
        <dbReference type="ARBA" id="ARBA00012216"/>
    </source>
</evidence>
<dbReference type="InterPro" id="IPR011127">
    <property type="entry name" value="Dala_Dala_lig_N"/>
</dbReference>
<evidence type="ECO:0000313" key="21">
    <source>
        <dbReference type="Proteomes" id="UP000032671"/>
    </source>
</evidence>
<feature type="binding site" evidence="16">
    <location>
        <position position="257"/>
    </location>
    <ligand>
        <name>Mg(2+)</name>
        <dbReference type="ChEBI" id="CHEBI:18420"/>
        <label>1</label>
    </ligand>
</feature>
<keyword evidence="16" id="KW-0479">Metal-binding</keyword>
<feature type="binding site" evidence="16">
    <location>
        <position position="274"/>
    </location>
    <ligand>
        <name>Mg(2+)</name>
        <dbReference type="ChEBI" id="CHEBI:18420"/>
        <label>2</label>
    </ligand>
</feature>
<name>A0A0D6N1W8_9PROT</name>
<accession>A0A6N3SM35</accession>
<evidence type="ECO:0000256" key="9">
    <source>
        <dbReference type="ARBA" id="ARBA00022840"/>
    </source>
</evidence>
<keyword evidence="10 14" id="KW-0133">Cell shape</keyword>
<dbReference type="EC" id="6.3.2.4" evidence="5 14"/>
<dbReference type="PROSITE" id="PS00844">
    <property type="entry name" value="DALA_DALA_LIGASE_2"/>
    <property type="match status" value="1"/>
</dbReference>
<evidence type="ECO:0000259" key="18">
    <source>
        <dbReference type="PROSITE" id="PS50975"/>
    </source>
</evidence>
<dbReference type="NCBIfam" id="NF002378">
    <property type="entry name" value="PRK01372.1"/>
    <property type="match status" value="1"/>
</dbReference>
<dbReference type="GO" id="GO:0005524">
    <property type="term" value="F:ATP binding"/>
    <property type="evidence" value="ECO:0007669"/>
    <property type="project" value="UniProtKB-UniRule"/>
</dbReference>
<feature type="domain" description="ATP-grasp" evidence="18">
    <location>
        <begin position="106"/>
        <end position="307"/>
    </location>
</feature>